<organism evidence="1 2">
    <name type="scientific">Silvanigrella paludirubra</name>
    <dbReference type="NCBI Taxonomy" id="2499159"/>
    <lineage>
        <taxon>Bacteria</taxon>
        <taxon>Pseudomonadati</taxon>
        <taxon>Bdellovibrionota</taxon>
        <taxon>Oligoflexia</taxon>
        <taxon>Silvanigrellales</taxon>
        <taxon>Silvanigrellaceae</taxon>
        <taxon>Silvanigrella</taxon>
    </lineage>
</organism>
<proteinExistence type="predicted"/>
<dbReference type="Proteomes" id="UP000437748">
    <property type="component" value="Unassembled WGS sequence"/>
</dbReference>
<dbReference type="RefSeq" id="WP_153420310.1">
    <property type="nucleotide sequence ID" value="NZ_WFLM01000003.1"/>
</dbReference>
<evidence type="ECO:0000313" key="1">
    <source>
        <dbReference type="EMBL" id="KAB8038913.1"/>
    </source>
</evidence>
<dbReference type="AlphaFoldDB" id="A0A6N6VWS3"/>
<gene>
    <name evidence="1" type="ORF">GCL60_08630</name>
</gene>
<name>A0A6N6VWS3_9BACT</name>
<reference evidence="1 2" key="1">
    <citation type="submission" date="2019-10" db="EMBL/GenBank/DDBJ databases">
        <title>New species of Slilvanegrellaceae.</title>
        <authorList>
            <person name="Pitt A."/>
            <person name="Hahn M.W."/>
        </authorList>
    </citation>
    <scope>NUCLEOTIDE SEQUENCE [LARGE SCALE GENOMIC DNA]</scope>
    <source>
        <strain evidence="1 2">SP-Ram-0.45-NSY-1</strain>
    </source>
</reference>
<protein>
    <submittedName>
        <fullName evidence="1">Uncharacterized protein</fullName>
    </submittedName>
</protein>
<dbReference type="EMBL" id="WFLM01000003">
    <property type="protein sequence ID" value="KAB8038913.1"/>
    <property type="molecule type" value="Genomic_DNA"/>
</dbReference>
<sequence>MKELEFKQYILHYYRNSFEKIGVQRRFLKDTNKSEIYLEEEWIKLSKETGIEKNKLRRWRSEYDKFFNAFETLNELAKVGKFNNLNDFINSFFGIKTNEISSELTCEKKTWSSKAKENMIKLNDEDFENRIKLCSIISFICNMKKKEDLEEILNLFILIINKYNQNDIKEKNKIISIIKLLKISID</sequence>
<keyword evidence="2" id="KW-1185">Reference proteome</keyword>
<comment type="caution">
    <text evidence="1">The sequence shown here is derived from an EMBL/GenBank/DDBJ whole genome shotgun (WGS) entry which is preliminary data.</text>
</comment>
<accession>A0A6N6VWS3</accession>
<evidence type="ECO:0000313" key="2">
    <source>
        <dbReference type="Proteomes" id="UP000437748"/>
    </source>
</evidence>